<evidence type="ECO:0000313" key="2">
    <source>
        <dbReference type="EMBL" id="PEN11101.1"/>
    </source>
</evidence>
<sequence length="257" mass="28338">MLITGCGDATSGGGPSTFTPPNAPSPPSADERDRAIAVLDSMKRTVFDSAFVHLRDYAFTRSVRTERIDSNDGVSAFRERTLRYRPNGDASPFQITLVDSDSSGSFDASVLGRFGPSPDPSGVPVDLASEAFPDDPPYLSARKREAFQYNVRSDTYEGAPALIVTVQARESGTGPDQVARYAELTVHGDSYELLAAHTVYTERTLLYGQDTVFHITLARTENDTWLPKETRFRAILDMVLRDPFHVRTESTYTDVRS</sequence>
<name>A0A2A8CTN3_9BACT</name>
<proteinExistence type="predicted"/>
<keyword evidence="3" id="KW-1185">Reference proteome</keyword>
<dbReference type="OrthoDB" id="1494980at2"/>
<accession>A0A2A8CTN3</accession>
<dbReference type="EMBL" id="PDEQ01000012">
    <property type="protein sequence ID" value="PEN11101.1"/>
    <property type="molecule type" value="Genomic_DNA"/>
</dbReference>
<gene>
    <name evidence="2" type="ORF">CRI94_16910</name>
</gene>
<dbReference type="RefSeq" id="WP_098079029.1">
    <property type="nucleotide sequence ID" value="NZ_PDEQ01000012.1"/>
</dbReference>
<dbReference type="AlphaFoldDB" id="A0A2A8CTN3"/>
<feature type="region of interest" description="Disordered" evidence="1">
    <location>
        <begin position="1"/>
        <end position="31"/>
    </location>
</feature>
<evidence type="ECO:0000256" key="1">
    <source>
        <dbReference type="SAM" id="MobiDB-lite"/>
    </source>
</evidence>
<dbReference type="Proteomes" id="UP000220102">
    <property type="component" value="Unassembled WGS sequence"/>
</dbReference>
<protein>
    <submittedName>
        <fullName evidence="2">Uncharacterized protein</fullName>
    </submittedName>
</protein>
<organism evidence="2 3">
    <name type="scientific">Longibacter salinarum</name>
    <dbReference type="NCBI Taxonomy" id="1850348"/>
    <lineage>
        <taxon>Bacteria</taxon>
        <taxon>Pseudomonadati</taxon>
        <taxon>Rhodothermota</taxon>
        <taxon>Rhodothermia</taxon>
        <taxon>Rhodothermales</taxon>
        <taxon>Salisaetaceae</taxon>
        <taxon>Longibacter</taxon>
    </lineage>
</organism>
<evidence type="ECO:0000313" key="3">
    <source>
        <dbReference type="Proteomes" id="UP000220102"/>
    </source>
</evidence>
<comment type="caution">
    <text evidence="2">The sequence shown here is derived from an EMBL/GenBank/DDBJ whole genome shotgun (WGS) entry which is preliminary data.</text>
</comment>
<reference evidence="2 3" key="1">
    <citation type="submission" date="2017-10" db="EMBL/GenBank/DDBJ databases">
        <title>Draft genome of Longibacter Salinarum.</title>
        <authorList>
            <person name="Goh K.M."/>
            <person name="Shamsir M.S."/>
            <person name="Lim S.W."/>
        </authorList>
    </citation>
    <scope>NUCLEOTIDE SEQUENCE [LARGE SCALE GENOMIC DNA]</scope>
    <source>
        <strain evidence="2 3">KCTC 52045</strain>
    </source>
</reference>